<comment type="caution">
    <text evidence="3">The sequence shown here is derived from an EMBL/GenBank/DDBJ whole genome shotgun (WGS) entry which is preliminary data.</text>
</comment>
<keyword evidence="3" id="KW-0675">Receptor</keyword>
<dbReference type="Proteomes" id="UP001178508">
    <property type="component" value="Unassembled WGS sequence"/>
</dbReference>
<organism evidence="3 4">
    <name type="scientific">Xyrichtys novacula</name>
    <name type="common">Pearly razorfish</name>
    <name type="synonym">Hemipteronotus novacula</name>
    <dbReference type="NCBI Taxonomy" id="13765"/>
    <lineage>
        <taxon>Eukaryota</taxon>
        <taxon>Metazoa</taxon>
        <taxon>Chordata</taxon>
        <taxon>Craniata</taxon>
        <taxon>Vertebrata</taxon>
        <taxon>Euteleostomi</taxon>
        <taxon>Actinopterygii</taxon>
        <taxon>Neopterygii</taxon>
        <taxon>Teleostei</taxon>
        <taxon>Neoteleostei</taxon>
        <taxon>Acanthomorphata</taxon>
        <taxon>Eupercaria</taxon>
        <taxon>Labriformes</taxon>
        <taxon>Labridae</taxon>
        <taxon>Xyrichtys</taxon>
    </lineage>
</organism>
<feature type="transmembrane region" description="Helical" evidence="1">
    <location>
        <begin position="20"/>
        <end position="46"/>
    </location>
</feature>
<gene>
    <name evidence="3" type="ORF">XNOV1_A006556</name>
    <name evidence="2" type="ORF">XNOV1_A020856</name>
</gene>
<evidence type="ECO:0000256" key="1">
    <source>
        <dbReference type="SAM" id="Phobius"/>
    </source>
</evidence>
<feature type="transmembrane region" description="Helical" evidence="1">
    <location>
        <begin position="67"/>
        <end position="88"/>
    </location>
</feature>
<evidence type="ECO:0000313" key="2">
    <source>
        <dbReference type="EMBL" id="CAJ1048256.1"/>
    </source>
</evidence>
<evidence type="ECO:0000313" key="3">
    <source>
        <dbReference type="EMBL" id="CAJ1048257.1"/>
    </source>
</evidence>
<evidence type="ECO:0000313" key="4">
    <source>
        <dbReference type="Proteomes" id="UP001178508"/>
    </source>
</evidence>
<keyword evidence="4" id="KW-1185">Reference proteome</keyword>
<keyword evidence="1" id="KW-0472">Membrane</keyword>
<keyword evidence="1" id="KW-0812">Transmembrane</keyword>
<feature type="transmembrane region" description="Helical" evidence="1">
    <location>
        <begin position="94"/>
        <end position="115"/>
    </location>
</feature>
<keyword evidence="1" id="KW-1133">Transmembrane helix</keyword>
<protein>
    <submittedName>
        <fullName evidence="3">Somatostatin receptor type 5-like</fullName>
    </submittedName>
</protein>
<proteinExistence type="predicted"/>
<dbReference type="EMBL" id="CAUIWU010000006">
    <property type="protein sequence ID" value="CAJ1048256.1"/>
    <property type="molecule type" value="Genomic_DNA"/>
</dbReference>
<accession>A0AAV1EHW9</accession>
<dbReference type="AlphaFoldDB" id="A0AAV1EHW9"/>
<sequence>MSNNTSVSHDSSYVIHCPGIFYDIYMSTAIFITRALLLYPLCIFVLHLGYRQWRQQRSFATTSHSDIFTYHMVGLEMIFALGWIIYLSGEFNSYWNLTVAGFHLTSIVIPGQIGFHVLTCVERYLAVVHPVLYLKLKQPSAIRIRNIISLWGLEKWAGT</sequence>
<reference evidence="3" key="1">
    <citation type="submission" date="2023-08" db="EMBL/GenBank/DDBJ databases">
        <authorList>
            <person name="Alioto T."/>
            <person name="Alioto T."/>
            <person name="Gomez Garrido J."/>
        </authorList>
    </citation>
    <scope>NUCLEOTIDE SEQUENCE</scope>
</reference>
<dbReference type="EMBL" id="CAUIWU010000006">
    <property type="protein sequence ID" value="CAJ1048257.1"/>
    <property type="molecule type" value="Genomic_DNA"/>
</dbReference>
<name>A0AAV1EHW9_XYRNO</name>